<evidence type="ECO:0000259" key="2">
    <source>
        <dbReference type="Pfam" id="PF03795"/>
    </source>
</evidence>
<dbReference type="PANTHER" id="PTHR37828:SF1">
    <property type="entry name" value="YCII-RELATED DOMAIN-CONTAINING PROTEIN"/>
    <property type="match status" value="1"/>
</dbReference>
<dbReference type="Pfam" id="PF03795">
    <property type="entry name" value="YCII"/>
    <property type="match status" value="1"/>
</dbReference>
<accession>A0A1I1VED7</accession>
<evidence type="ECO:0000313" key="4">
    <source>
        <dbReference type="Proteomes" id="UP000199517"/>
    </source>
</evidence>
<dbReference type="Proteomes" id="UP000199517">
    <property type="component" value="Unassembled WGS sequence"/>
</dbReference>
<dbReference type="EMBL" id="FOMQ01000006">
    <property type="protein sequence ID" value="SFD81294.1"/>
    <property type="molecule type" value="Genomic_DNA"/>
</dbReference>
<comment type="similarity">
    <text evidence="1">Belongs to the YciI family.</text>
</comment>
<dbReference type="InterPro" id="IPR005545">
    <property type="entry name" value="YCII"/>
</dbReference>
<organism evidence="3 4">
    <name type="scientific">Paracidovorax konjaci</name>
    <dbReference type="NCBI Taxonomy" id="32040"/>
    <lineage>
        <taxon>Bacteria</taxon>
        <taxon>Pseudomonadati</taxon>
        <taxon>Pseudomonadota</taxon>
        <taxon>Betaproteobacteria</taxon>
        <taxon>Burkholderiales</taxon>
        <taxon>Comamonadaceae</taxon>
        <taxon>Paracidovorax</taxon>
    </lineage>
</organism>
<evidence type="ECO:0000256" key="1">
    <source>
        <dbReference type="ARBA" id="ARBA00007689"/>
    </source>
</evidence>
<proteinExistence type="inferred from homology"/>
<dbReference type="STRING" id="32040.SAMN04489710_106249"/>
<evidence type="ECO:0000313" key="3">
    <source>
        <dbReference type="EMBL" id="SFD81294.1"/>
    </source>
</evidence>
<keyword evidence="4" id="KW-1185">Reference proteome</keyword>
<sequence length="102" mass="11199">MLYAVTLTYIRPAEDIDAHLGTHRDWLLQHIRSGHILAAGPLEPRVGGLVLLRCSSRAELDQVLALDSFHLHGLVDREVRAFEPALRAAAFPADWAPGSKAP</sequence>
<gene>
    <name evidence="3" type="ORF">SAMN04489710_106249</name>
</gene>
<dbReference type="PANTHER" id="PTHR37828">
    <property type="entry name" value="GSR2449 PROTEIN"/>
    <property type="match status" value="1"/>
</dbReference>
<dbReference type="AlphaFoldDB" id="A0A1I1VED7"/>
<dbReference type="InterPro" id="IPR011008">
    <property type="entry name" value="Dimeric_a/b-barrel"/>
</dbReference>
<reference evidence="4" key="1">
    <citation type="submission" date="2016-10" db="EMBL/GenBank/DDBJ databases">
        <authorList>
            <person name="Varghese N."/>
            <person name="Submissions S."/>
        </authorList>
    </citation>
    <scope>NUCLEOTIDE SEQUENCE [LARGE SCALE GENOMIC DNA]</scope>
    <source>
        <strain evidence="4">DSM 7481</strain>
    </source>
</reference>
<dbReference type="OrthoDB" id="9814407at2"/>
<protein>
    <submittedName>
        <fullName evidence="3">Uncharacterized conserved protein YciI, contains a putative active-site phosphohistidine</fullName>
    </submittedName>
</protein>
<dbReference type="Gene3D" id="3.30.70.1060">
    <property type="entry name" value="Dimeric alpha+beta barrel"/>
    <property type="match status" value="1"/>
</dbReference>
<dbReference type="RefSeq" id="WP_092952317.1">
    <property type="nucleotide sequence ID" value="NZ_FOMQ01000006.1"/>
</dbReference>
<dbReference type="SUPFAM" id="SSF54909">
    <property type="entry name" value="Dimeric alpha+beta barrel"/>
    <property type="match status" value="1"/>
</dbReference>
<name>A0A1I1VED7_9BURK</name>
<feature type="domain" description="YCII-related" evidence="2">
    <location>
        <begin position="1"/>
        <end position="82"/>
    </location>
</feature>